<organism evidence="1">
    <name type="scientific">Sesamum radiatum</name>
    <name type="common">Black benniseed</name>
    <dbReference type="NCBI Taxonomy" id="300843"/>
    <lineage>
        <taxon>Eukaryota</taxon>
        <taxon>Viridiplantae</taxon>
        <taxon>Streptophyta</taxon>
        <taxon>Embryophyta</taxon>
        <taxon>Tracheophyta</taxon>
        <taxon>Spermatophyta</taxon>
        <taxon>Magnoliopsida</taxon>
        <taxon>eudicotyledons</taxon>
        <taxon>Gunneridae</taxon>
        <taxon>Pentapetalae</taxon>
        <taxon>asterids</taxon>
        <taxon>lamiids</taxon>
        <taxon>Lamiales</taxon>
        <taxon>Pedaliaceae</taxon>
        <taxon>Sesamum</taxon>
    </lineage>
</organism>
<name>A0AAW2KB01_SESRA</name>
<reference evidence="1" key="2">
    <citation type="journal article" date="2024" name="Plant">
        <title>Genomic evolution and insights into agronomic trait innovations of Sesamum species.</title>
        <authorList>
            <person name="Miao H."/>
            <person name="Wang L."/>
            <person name="Qu L."/>
            <person name="Liu H."/>
            <person name="Sun Y."/>
            <person name="Le M."/>
            <person name="Wang Q."/>
            <person name="Wei S."/>
            <person name="Zheng Y."/>
            <person name="Lin W."/>
            <person name="Duan Y."/>
            <person name="Cao H."/>
            <person name="Xiong S."/>
            <person name="Wang X."/>
            <person name="Wei L."/>
            <person name="Li C."/>
            <person name="Ma Q."/>
            <person name="Ju M."/>
            <person name="Zhao R."/>
            <person name="Li G."/>
            <person name="Mu C."/>
            <person name="Tian Q."/>
            <person name="Mei H."/>
            <person name="Zhang T."/>
            <person name="Gao T."/>
            <person name="Zhang H."/>
        </authorList>
    </citation>
    <scope>NUCLEOTIDE SEQUENCE</scope>
    <source>
        <strain evidence="1">G02</strain>
    </source>
</reference>
<evidence type="ECO:0000313" key="1">
    <source>
        <dbReference type="EMBL" id="KAL0303579.1"/>
    </source>
</evidence>
<protein>
    <submittedName>
        <fullName evidence="1">Uncharacterized protein</fullName>
    </submittedName>
</protein>
<comment type="caution">
    <text evidence="1">The sequence shown here is derived from an EMBL/GenBank/DDBJ whole genome shotgun (WGS) entry which is preliminary data.</text>
</comment>
<sequence length="148" mass="16284">MAPYARALAYPKCPYSPRLSARTPFAYSRGRPQLASLPPCISPTISEPADVSLDGKGHPRPASTLRRSACAQRPSHAMLTRCILGARPHHGRLLCLARVGPHHKSEAHSISQHHTLVPHGMPDMPSCLSAWLFNFPTVRRHQRTSMDG</sequence>
<reference evidence="1" key="1">
    <citation type="submission" date="2020-06" db="EMBL/GenBank/DDBJ databases">
        <authorList>
            <person name="Li T."/>
            <person name="Hu X."/>
            <person name="Zhang T."/>
            <person name="Song X."/>
            <person name="Zhang H."/>
            <person name="Dai N."/>
            <person name="Sheng W."/>
            <person name="Hou X."/>
            <person name="Wei L."/>
        </authorList>
    </citation>
    <scope>NUCLEOTIDE SEQUENCE</scope>
    <source>
        <strain evidence="1">G02</strain>
        <tissue evidence="1">Leaf</tissue>
    </source>
</reference>
<accession>A0AAW2KB01</accession>
<gene>
    <name evidence="1" type="ORF">Sradi_6226000</name>
</gene>
<proteinExistence type="predicted"/>
<dbReference type="EMBL" id="JACGWJ010000029">
    <property type="protein sequence ID" value="KAL0303579.1"/>
    <property type="molecule type" value="Genomic_DNA"/>
</dbReference>
<dbReference type="AlphaFoldDB" id="A0AAW2KB01"/>